<evidence type="ECO:0000256" key="2">
    <source>
        <dbReference type="ARBA" id="ARBA00022679"/>
    </source>
</evidence>
<keyword evidence="2" id="KW-0808">Transferase</keyword>
<organism evidence="8">
    <name type="scientific">hydrothermal vent metagenome</name>
    <dbReference type="NCBI Taxonomy" id="652676"/>
    <lineage>
        <taxon>unclassified sequences</taxon>
        <taxon>metagenomes</taxon>
        <taxon>ecological metagenomes</taxon>
    </lineage>
</organism>
<dbReference type="SMART" id="SM00387">
    <property type="entry name" value="HATPase_c"/>
    <property type="match status" value="1"/>
</dbReference>
<evidence type="ECO:0000256" key="1">
    <source>
        <dbReference type="ARBA" id="ARBA00022553"/>
    </source>
</evidence>
<evidence type="ECO:0000256" key="6">
    <source>
        <dbReference type="ARBA" id="ARBA00023012"/>
    </source>
</evidence>
<dbReference type="PANTHER" id="PTHR43065">
    <property type="entry name" value="SENSOR HISTIDINE KINASE"/>
    <property type="match status" value="1"/>
</dbReference>
<dbReference type="PRINTS" id="PR00344">
    <property type="entry name" value="BCTRLSENSOR"/>
</dbReference>
<dbReference type="PROSITE" id="PS50109">
    <property type="entry name" value="HIS_KIN"/>
    <property type="match status" value="1"/>
</dbReference>
<dbReference type="GO" id="GO:0000160">
    <property type="term" value="P:phosphorelay signal transduction system"/>
    <property type="evidence" value="ECO:0007669"/>
    <property type="project" value="UniProtKB-KW"/>
</dbReference>
<proteinExistence type="predicted"/>
<keyword evidence="3" id="KW-0547">Nucleotide-binding</keyword>
<dbReference type="GO" id="GO:0016301">
    <property type="term" value="F:kinase activity"/>
    <property type="evidence" value="ECO:0007669"/>
    <property type="project" value="UniProtKB-KW"/>
</dbReference>
<dbReference type="InterPro" id="IPR036890">
    <property type="entry name" value="HATPase_C_sf"/>
</dbReference>
<feature type="non-terminal residue" evidence="8">
    <location>
        <position position="1"/>
    </location>
</feature>
<evidence type="ECO:0000256" key="5">
    <source>
        <dbReference type="ARBA" id="ARBA00022840"/>
    </source>
</evidence>
<dbReference type="Pfam" id="PF02518">
    <property type="entry name" value="HATPase_c"/>
    <property type="match status" value="1"/>
</dbReference>
<sequence length="173" mass="18922">LTPRFVTAIDRAIRLCEDTLKYGKAGVEKPVLSPVDVNQVMDEVAISLGISDLENVDFNNEIPQAFTIEADGDQIFRTFLNLCRNALQAIKGKGEITITARRDRQQNIIDIMDNGPGIPDRIRATLFQPFHHSGNGGSGLGLAISKELLEAHGGTIELVTSDKNGTHFRITLP</sequence>
<dbReference type="InterPro" id="IPR003594">
    <property type="entry name" value="HATPase_dom"/>
</dbReference>
<dbReference type="CDD" id="cd00075">
    <property type="entry name" value="HATPase"/>
    <property type="match status" value="1"/>
</dbReference>
<evidence type="ECO:0000313" key="8">
    <source>
        <dbReference type="EMBL" id="VAV99841.1"/>
    </source>
</evidence>
<keyword evidence="5" id="KW-0067">ATP-binding</keyword>
<gene>
    <name evidence="8" type="ORF">MNBD_ALPHA01-1742</name>
</gene>
<dbReference type="GO" id="GO:0005524">
    <property type="term" value="F:ATP binding"/>
    <property type="evidence" value="ECO:0007669"/>
    <property type="project" value="UniProtKB-KW"/>
</dbReference>
<evidence type="ECO:0000259" key="7">
    <source>
        <dbReference type="PROSITE" id="PS50109"/>
    </source>
</evidence>
<reference evidence="8" key="1">
    <citation type="submission" date="2018-06" db="EMBL/GenBank/DDBJ databases">
        <authorList>
            <person name="Zhirakovskaya E."/>
        </authorList>
    </citation>
    <scope>NUCLEOTIDE SEQUENCE</scope>
</reference>
<protein>
    <recommendedName>
        <fullName evidence="7">Histidine kinase domain-containing protein</fullName>
    </recommendedName>
</protein>
<keyword evidence="6" id="KW-0902">Two-component regulatory system</keyword>
<feature type="domain" description="Histidine kinase" evidence="7">
    <location>
        <begin position="1"/>
        <end position="173"/>
    </location>
</feature>
<dbReference type="InterPro" id="IPR005467">
    <property type="entry name" value="His_kinase_dom"/>
</dbReference>
<keyword evidence="1" id="KW-0597">Phosphoprotein</keyword>
<dbReference type="AlphaFoldDB" id="A0A3B0SAR3"/>
<dbReference type="InterPro" id="IPR004358">
    <property type="entry name" value="Sig_transdc_His_kin-like_C"/>
</dbReference>
<accession>A0A3B0SAR3</accession>
<dbReference type="EMBL" id="UOEJ01000124">
    <property type="protein sequence ID" value="VAV99841.1"/>
    <property type="molecule type" value="Genomic_DNA"/>
</dbReference>
<name>A0A3B0SAR3_9ZZZZ</name>
<dbReference type="Gene3D" id="3.30.565.10">
    <property type="entry name" value="Histidine kinase-like ATPase, C-terminal domain"/>
    <property type="match status" value="1"/>
</dbReference>
<evidence type="ECO:0000256" key="3">
    <source>
        <dbReference type="ARBA" id="ARBA00022741"/>
    </source>
</evidence>
<evidence type="ECO:0000256" key="4">
    <source>
        <dbReference type="ARBA" id="ARBA00022777"/>
    </source>
</evidence>
<keyword evidence="4" id="KW-0418">Kinase</keyword>
<dbReference type="SUPFAM" id="SSF55874">
    <property type="entry name" value="ATPase domain of HSP90 chaperone/DNA topoisomerase II/histidine kinase"/>
    <property type="match status" value="1"/>
</dbReference>
<dbReference type="PANTHER" id="PTHR43065:SF10">
    <property type="entry name" value="PEROXIDE STRESS-ACTIVATED HISTIDINE KINASE MAK3"/>
    <property type="match status" value="1"/>
</dbReference>